<keyword evidence="2" id="KW-0808">Transferase</keyword>
<dbReference type="EMBL" id="CADCUW010000123">
    <property type="protein sequence ID" value="CAA9396748.1"/>
    <property type="molecule type" value="Genomic_DNA"/>
</dbReference>
<accession>A0A6J4P040</accession>
<protein>
    <submittedName>
        <fullName evidence="2">Sulfotransferase</fullName>
    </submittedName>
</protein>
<gene>
    <name evidence="2" type="ORF">AVDCRST_MAG01-01-800</name>
</gene>
<feature type="region of interest" description="Disordered" evidence="1">
    <location>
        <begin position="44"/>
        <end position="94"/>
    </location>
</feature>
<reference evidence="2" key="1">
    <citation type="submission" date="2020-02" db="EMBL/GenBank/DDBJ databases">
        <authorList>
            <person name="Meier V. D."/>
        </authorList>
    </citation>
    <scope>NUCLEOTIDE SEQUENCE</scope>
    <source>
        <strain evidence="2">AVDCRST_MAG01</strain>
    </source>
</reference>
<proteinExistence type="predicted"/>
<feature type="non-terminal residue" evidence="2">
    <location>
        <position position="94"/>
    </location>
</feature>
<evidence type="ECO:0000256" key="1">
    <source>
        <dbReference type="SAM" id="MobiDB-lite"/>
    </source>
</evidence>
<dbReference type="AlphaFoldDB" id="A0A6J4P040"/>
<name>A0A6J4P040_9ACTN</name>
<feature type="non-terminal residue" evidence="2">
    <location>
        <position position="1"/>
    </location>
</feature>
<evidence type="ECO:0000313" key="2">
    <source>
        <dbReference type="EMBL" id="CAA9396748.1"/>
    </source>
</evidence>
<dbReference type="GO" id="GO:0016740">
    <property type="term" value="F:transferase activity"/>
    <property type="evidence" value="ECO:0007669"/>
    <property type="project" value="UniProtKB-KW"/>
</dbReference>
<feature type="compositionally biased region" description="Basic residues" evidence="1">
    <location>
        <begin position="70"/>
        <end position="83"/>
    </location>
</feature>
<organism evidence="2">
    <name type="scientific">uncultured Rubrobacteraceae bacterium</name>
    <dbReference type="NCBI Taxonomy" id="349277"/>
    <lineage>
        <taxon>Bacteria</taxon>
        <taxon>Bacillati</taxon>
        <taxon>Actinomycetota</taxon>
        <taxon>Rubrobacteria</taxon>
        <taxon>Rubrobacterales</taxon>
        <taxon>Rubrobacteraceae</taxon>
        <taxon>environmental samples</taxon>
    </lineage>
</organism>
<sequence>APHSRVPRGRRGRRRLGPDLRVLLLRLDEAERRQERPPRWSLLGRWRPGLYQPGNQRPVDGDPDAEGRQRVRRQGRPGARTRVRAVAGDGRGAL</sequence>